<feature type="transmembrane region" description="Helical" evidence="1">
    <location>
        <begin position="283"/>
        <end position="305"/>
    </location>
</feature>
<dbReference type="InterPro" id="IPR013568">
    <property type="entry name" value="SEFIR_dom"/>
</dbReference>
<keyword evidence="5" id="KW-1185">Reference proteome</keyword>
<feature type="domain" description="SEFIR" evidence="3">
    <location>
        <begin position="318"/>
        <end position="452"/>
    </location>
</feature>
<gene>
    <name evidence="4" type="ORF">APICC_04678</name>
</gene>
<evidence type="ECO:0000313" key="4">
    <source>
        <dbReference type="EMBL" id="PBC26388.1"/>
    </source>
</evidence>
<dbReference type="Gene3D" id="3.40.50.11530">
    <property type="match status" value="1"/>
</dbReference>
<name>A0A2A3E3X4_APICC</name>
<dbReference type="Proteomes" id="UP000242457">
    <property type="component" value="Unassembled WGS sequence"/>
</dbReference>
<sequence length="565" mass="65441">MWKLINFAMLLCYFTRSVAASYCYPDYCQNVTKVVAIPGFQCLLTKVQKGGDCTKFTFEGYNHYPPDEDTTKFNLHAYIYEEFGNRITAFNLSITNATFHGLITRYQSLLNENESACRYIQLYGNETLPAPKDLYISCPFSNESYESIPYQLDYLVTGEKYKYSKRYIFNVPAHKFIEKNASIKQYRPFIYIDVSNAPLLSLHIQPLPKSYNITGYKIWLINNDTDFIKTFNITRKQNLQYNFTAHIGHFYFKVACMHLECGDYGCVNSTTPFIIIPTSSPRLLIMIISAVWIPALSFCVLYHLYRLYRREILKKREKPKCLLVYSPTRLSHVNVMVELAKYLRVCDINAMIDVLDITDTTDKDPKCWCEAAFRNTEFVIVATSPPSKKPALSTIYENTSNYLLRLVRERKFQIEKRCYIVQLPYCKSDDIPEETKHLKRLFLPKELPKLVKIIHATERIKCASSVSDRKFLDSVKLAKLETLDEDVNNGQDVKDGQETENLLETTEMSNNRTLAPAISNDNTMFVTDIDELNLLGENGESEQEEHTNKSLKDDTCVFRIDKLNL</sequence>
<evidence type="ECO:0000256" key="1">
    <source>
        <dbReference type="SAM" id="Phobius"/>
    </source>
</evidence>
<keyword evidence="1" id="KW-0812">Transmembrane</keyword>
<accession>A0A2A3E3X4</accession>
<dbReference type="PROSITE" id="PS51534">
    <property type="entry name" value="SEFIR"/>
    <property type="match status" value="1"/>
</dbReference>
<dbReference type="EMBL" id="KZ288389">
    <property type="protein sequence ID" value="PBC26388.1"/>
    <property type="molecule type" value="Genomic_DNA"/>
</dbReference>
<feature type="signal peptide" evidence="2">
    <location>
        <begin position="1"/>
        <end position="20"/>
    </location>
</feature>
<protein>
    <recommendedName>
        <fullName evidence="3">SEFIR domain-containing protein</fullName>
    </recommendedName>
</protein>
<evidence type="ECO:0000259" key="3">
    <source>
        <dbReference type="PROSITE" id="PS51534"/>
    </source>
</evidence>
<dbReference type="AlphaFoldDB" id="A0A2A3E3X4"/>
<organism evidence="4 5">
    <name type="scientific">Apis cerana cerana</name>
    <name type="common">Oriental honeybee</name>
    <dbReference type="NCBI Taxonomy" id="94128"/>
    <lineage>
        <taxon>Eukaryota</taxon>
        <taxon>Metazoa</taxon>
        <taxon>Ecdysozoa</taxon>
        <taxon>Arthropoda</taxon>
        <taxon>Hexapoda</taxon>
        <taxon>Insecta</taxon>
        <taxon>Pterygota</taxon>
        <taxon>Neoptera</taxon>
        <taxon>Endopterygota</taxon>
        <taxon>Hymenoptera</taxon>
        <taxon>Apocrita</taxon>
        <taxon>Aculeata</taxon>
        <taxon>Apoidea</taxon>
        <taxon>Anthophila</taxon>
        <taxon>Apidae</taxon>
        <taxon>Apis</taxon>
    </lineage>
</organism>
<keyword evidence="1" id="KW-0472">Membrane</keyword>
<proteinExistence type="predicted"/>
<evidence type="ECO:0000313" key="5">
    <source>
        <dbReference type="Proteomes" id="UP000242457"/>
    </source>
</evidence>
<keyword evidence="1" id="KW-1133">Transmembrane helix</keyword>
<feature type="chain" id="PRO_5013217626" description="SEFIR domain-containing protein" evidence="2">
    <location>
        <begin position="21"/>
        <end position="565"/>
    </location>
</feature>
<dbReference type="Pfam" id="PF08357">
    <property type="entry name" value="SEFIR"/>
    <property type="match status" value="1"/>
</dbReference>
<keyword evidence="2" id="KW-0732">Signal</keyword>
<evidence type="ECO:0000256" key="2">
    <source>
        <dbReference type="SAM" id="SignalP"/>
    </source>
</evidence>
<reference evidence="4 5" key="1">
    <citation type="submission" date="2014-07" db="EMBL/GenBank/DDBJ databases">
        <title>Genomic and transcriptomic analysis on Apis cerana provide comprehensive insights into honey bee biology.</title>
        <authorList>
            <person name="Diao Q."/>
            <person name="Sun L."/>
            <person name="Zheng H."/>
            <person name="Zheng H."/>
            <person name="Xu S."/>
            <person name="Wang S."/>
            <person name="Zeng Z."/>
            <person name="Hu F."/>
            <person name="Su S."/>
            <person name="Wu J."/>
        </authorList>
    </citation>
    <scope>NUCLEOTIDE SEQUENCE [LARGE SCALE GENOMIC DNA]</scope>
    <source>
        <tissue evidence="4">Pupae without intestine</tissue>
    </source>
</reference>
<dbReference type="OrthoDB" id="8190413at2759"/>